<reference evidence="2 3" key="1">
    <citation type="submission" date="2020-07" db="EMBL/GenBank/DDBJ databases">
        <title>Comparative genomics of pyrophilous fungi reveals a link between fire events and developmental genes.</title>
        <authorList>
            <consortium name="DOE Joint Genome Institute"/>
            <person name="Steindorff A.S."/>
            <person name="Carver A."/>
            <person name="Calhoun S."/>
            <person name="Stillman K."/>
            <person name="Liu H."/>
            <person name="Lipzen A."/>
            <person name="Pangilinan J."/>
            <person name="Labutti K."/>
            <person name="Bruns T.D."/>
            <person name="Grigoriev I.V."/>
        </authorList>
    </citation>
    <scope>NUCLEOTIDE SEQUENCE [LARGE SCALE GENOMIC DNA]</scope>
    <source>
        <strain evidence="2 3">CBS 144469</strain>
    </source>
</reference>
<sequence length="353" mass="39209">MAIPNHPDLVLTPFKPENAVFNLKAIDQSAPDVLLQCRIPERAPVIGARPDPHQIFYATHRGAVANAGLTDQMMSAVVLTKIWLQLFIGLQWIFVEFCFKNQRHPEDSNWGDLGRQLAMGCMGIPKVFWVPTPTDDDNSPSLRRIQVVINGRPQKMLLIHPWNVAKYVLLKEASTGEAFASYMQKLPKDSSPILKSYERLSQAHRHFYAQAKEDIKRMLENQSFYAVRYPDNAYGTYVTIAVTIGFGGLKMCVQPPDAPEIAGRVAYPLEKPMAWPPLSRSAVLLPLKATPSPPHIDLRTKLRTARRRSRKSSIISPSSANSSSSSSATSPQSPMKPGSIAFILNPAVDDEGL</sequence>
<accession>A0A8H6I6Z1</accession>
<name>A0A8H6I6Z1_9AGAR</name>
<dbReference type="AlphaFoldDB" id="A0A8H6I6Z1"/>
<feature type="region of interest" description="Disordered" evidence="1">
    <location>
        <begin position="302"/>
        <end position="353"/>
    </location>
</feature>
<gene>
    <name evidence="2" type="ORF">DFP72DRAFT_1064489</name>
</gene>
<protein>
    <submittedName>
        <fullName evidence="2">Uncharacterized protein</fullName>
    </submittedName>
</protein>
<feature type="compositionally biased region" description="Low complexity" evidence="1">
    <location>
        <begin position="312"/>
        <end position="331"/>
    </location>
</feature>
<dbReference type="EMBL" id="JACGCI010000017">
    <property type="protein sequence ID" value="KAF6758997.1"/>
    <property type="molecule type" value="Genomic_DNA"/>
</dbReference>
<proteinExistence type="predicted"/>
<evidence type="ECO:0000313" key="3">
    <source>
        <dbReference type="Proteomes" id="UP000521943"/>
    </source>
</evidence>
<dbReference type="Proteomes" id="UP000521943">
    <property type="component" value="Unassembled WGS sequence"/>
</dbReference>
<evidence type="ECO:0000313" key="2">
    <source>
        <dbReference type="EMBL" id="KAF6758997.1"/>
    </source>
</evidence>
<organism evidence="2 3">
    <name type="scientific">Ephemerocybe angulata</name>
    <dbReference type="NCBI Taxonomy" id="980116"/>
    <lineage>
        <taxon>Eukaryota</taxon>
        <taxon>Fungi</taxon>
        <taxon>Dikarya</taxon>
        <taxon>Basidiomycota</taxon>
        <taxon>Agaricomycotina</taxon>
        <taxon>Agaricomycetes</taxon>
        <taxon>Agaricomycetidae</taxon>
        <taxon>Agaricales</taxon>
        <taxon>Agaricineae</taxon>
        <taxon>Psathyrellaceae</taxon>
        <taxon>Ephemerocybe</taxon>
    </lineage>
</organism>
<comment type="caution">
    <text evidence="2">The sequence shown here is derived from an EMBL/GenBank/DDBJ whole genome shotgun (WGS) entry which is preliminary data.</text>
</comment>
<feature type="compositionally biased region" description="Basic residues" evidence="1">
    <location>
        <begin position="302"/>
        <end position="311"/>
    </location>
</feature>
<evidence type="ECO:0000256" key="1">
    <source>
        <dbReference type="SAM" id="MobiDB-lite"/>
    </source>
</evidence>
<keyword evidence="3" id="KW-1185">Reference proteome</keyword>